<gene>
    <name evidence="2" type="ORF">PVPCR_1004800</name>
</gene>
<sequence>MNKFYIIIVLFLLSIFIYVNNKTLATEPDSEENTKTKEKTKTESKKHCDTSEEIYEKNKDLLCTNPNEITNAVKLMNEAVEHLQYLATINDGYKYDSKNYLKDIIFCKKEHEGQEIVRGRYVKKCSNKYNQVINKLWNPDIINVFDNKSAKRKIVRVYNPNLVMIQQRYKDSIFAHWKYFYALAAKVEISKDKTIIVMASANINDGHPSKEKFINKIIENANSFKTQINSEDDIRSGQLEKMFLNIGGYFIKKMTFLVSITYIKSMYKNTPINQKYITVNDL</sequence>
<feature type="signal peptide" evidence="1">
    <location>
        <begin position="1"/>
        <end position="25"/>
    </location>
</feature>
<evidence type="ECO:0000256" key="1">
    <source>
        <dbReference type="SAM" id="SignalP"/>
    </source>
</evidence>
<dbReference type="Gene3D" id="3.30.530.20">
    <property type="match status" value="1"/>
</dbReference>
<keyword evidence="3" id="KW-1185">Reference proteome</keyword>
<evidence type="ECO:0000313" key="3">
    <source>
        <dbReference type="Proteomes" id="UP000515268"/>
    </source>
</evidence>
<feature type="chain" id="PRO_5027857199" evidence="1">
    <location>
        <begin position="26"/>
        <end position="282"/>
    </location>
</feature>
<dbReference type="NCBIfam" id="TIGR01599">
    <property type="entry name" value="PYST-A"/>
    <property type="match status" value="1"/>
</dbReference>
<dbReference type="VEuPathDB" id="PlasmoDB:PVPCR_1004800"/>
<name>A0A6V7T679_PLAVN</name>
<keyword evidence="1" id="KW-0732">Signal</keyword>
<reference evidence="2 3" key="1">
    <citation type="submission" date="2020-08" db="EMBL/GenBank/DDBJ databases">
        <authorList>
            <person name="Ramaprasad A."/>
        </authorList>
    </citation>
    <scope>NUCLEOTIDE SEQUENCE [LARGE SCALE GENOMIC DNA]</scope>
</reference>
<dbReference type="EMBL" id="LR865415">
    <property type="protein sequence ID" value="CAD2107778.1"/>
    <property type="molecule type" value="Genomic_DNA"/>
</dbReference>
<protein>
    <submittedName>
        <fullName evidence="2">Fam-a protein</fullName>
    </submittedName>
</protein>
<dbReference type="InterPro" id="IPR023393">
    <property type="entry name" value="START-like_dom_sf"/>
</dbReference>
<dbReference type="InterPro" id="IPR006486">
    <property type="entry name" value="PYST_A"/>
</dbReference>
<dbReference type="SUPFAM" id="SSF55961">
    <property type="entry name" value="Bet v1-like"/>
    <property type="match status" value="1"/>
</dbReference>
<dbReference type="Proteomes" id="UP000515268">
    <property type="component" value="Chromosome PVPCR_10"/>
</dbReference>
<proteinExistence type="predicted"/>
<organism evidence="2 3">
    <name type="scientific">Plasmodium vinckei petteri</name>
    <dbReference type="NCBI Taxonomy" id="138298"/>
    <lineage>
        <taxon>Eukaryota</taxon>
        <taxon>Sar</taxon>
        <taxon>Alveolata</taxon>
        <taxon>Apicomplexa</taxon>
        <taxon>Aconoidasida</taxon>
        <taxon>Haemosporida</taxon>
        <taxon>Plasmodiidae</taxon>
        <taxon>Plasmodium</taxon>
        <taxon>Plasmodium (Vinckeia)</taxon>
    </lineage>
</organism>
<dbReference type="AlphaFoldDB" id="A0A6V7T679"/>
<evidence type="ECO:0000313" key="2">
    <source>
        <dbReference type="EMBL" id="CAD2107778.1"/>
    </source>
</evidence>
<accession>A0A6V7T679</accession>